<evidence type="ECO:0000313" key="5">
    <source>
        <dbReference type="EMBL" id="TRY74371.1"/>
    </source>
</evidence>
<dbReference type="PROSITE" id="PS50835">
    <property type="entry name" value="IG_LIKE"/>
    <property type="match status" value="1"/>
</dbReference>
<dbReference type="AlphaFoldDB" id="A0A553P9K5"/>
<dbReference type="Proteomes" id="UP000316079">
    <property type="component" value="Unassembled WGS sequence"/>
</dbReference>
<dbReference type="OrthoDB" id="8936120at2759"/>
<comment type="similarity">
    <text evidence="2">Belongs to the MHC class I family.</text>
</comment>
<feature type="compositionally biased region" description="Basic and acidic residues" evidence="3">
    <location>
        <begin position="193"/>
        <end position="210"/>
    </location>
</feature>
<sequence>MRQNEGADDWDRESLNANHQHKIYQNNIQVAKERFNQSQGVHTFQQMYGCQWDGENGATDAFRQFGYDGEDFVSLDFKEFRYISPVPQGVPTVQKLNNDRGRIEYEKNYFSTECIDSLKQYLEFGKSSLQRTAPPEVSVLQKSSSVSCHATGFYPSGVTWKKNGEEHHEDVDLGQLLPNADGTFQKTSTPKVSSEELKNNKFSCEVEHQGETTSRSPA</sequence>
<protein>
    <recommendedName>
        <fullName evidence="4">Ig-like domain-containing protein</fullName>
    </recommendedName>
</protein>
<dbReference type="Gene3D" id="2.60.40.10">
    <property type="entry name" value="Immunoglobulins"/>
    <property type="match status" value="1"/>
</dbReference>
<feature type="region of interest" description="Disordered" evidence="3">
    <location>
        <begin position="177"/>
        <end position="218"/>
    </location>
</feature>
<evidence type="ECO:0000256" key="3">
    <source>
        <dbReference type="SAM" id="MobiDB-lite"/>
    </source>
</evidence>
<dbReference type="GO" id="GO:0006955">
    <property type="term" value="P:immune response"/>
    <property type="evidence" value="ECO:0007669"/>
    <property type="project" value="TreeGrafter"/>
</dbReference>
<name>A0A553P9K5_9TELE</name>
<dbReference type="Gene3D" id="3.30.500.10">
    <property type="entry name" value="MHC class I-like antigen recognition-like"/>
    <property type="match status" value="1"/>
</dbReference>
<evidence type="ECO:0000256" key="1">
    <source>
        <dbReference type="ARBA" id="ARBA00023180"/>
    </source>
</evidence>
<dbReference type="PRINTS" id="PR01638">
    <property type="entry name" value="MHCCLASSI"/>
</dbReference>
<dbReference type="GO" id="GO:0009897">
    <property type="term" value="C:external side of plasma membrane"/>
    <property type="evidence" value="ECO:0007669"/>
    <property type="project" value="TreeGrafter"/>
</dbReference>
<organism evidence="5 6">
    <name type="scientific">Danionella cerebrum</name>
    <dbReference type="NCBI Taxonomy" id="2873325"/>
    <lineage>
        <taxon>Eukaryota</taxon>
        <taxon>Metazoa</taxon>
        <taxon>Chordata</taxon>
        <taxon>Craniata</taxon>
        <taxon>Vertebrata</taxon>
        <taxon>Euteleostomi</taxon>
        <taxon>Actinopterygii</taxon>
        <taxon>Neopterygii</taxon>
        <taxon>Teleostei</taxon>
        <taxon>Ostariophysi</taxon>
        <taxon>Cypriniformes</taxon>
        <taxon>Danionidae</taxon>
        <taxon>Danioninae</taxon>
        <taxon>Danionella</taxon>
    </lineage>
</organism>
<dbReference type="InterPro" id="IPR050208">
    <property type="entry name" value="MHC_class-I_related"/>
</dbReference>
<dbReference type="InterPro" id="IPR013783">
    <property type="entry name" value="Ig-like_fold"/>
</dbReference>
<dbReference type="InterPro" id="IPR011161">
    <property type="entry name" value="MHC_I-like_Ag-recog"/>
</dbReference>
<dbReference type="InterPro" id="IPR036179">
    <property type="entry name" value="Ig-like_dom_sf"/>
</dbReference>
<dbReference type="SUPFAM" id="SSF48726">
    <property type="entry name" value="Immunoglobulin"/>
    <property type="match status" value="1"/>
</dbReference>
<comment type="caution">
    <text evidence="5">The sequence shown here is derived from an EMBL/GenBank/DDBJ whole genome shotgun (WGS) entry which is preliminary data.</text>
</comment>
<dbReference type="SUPFAM" id="SSF54452">
    <property type="entry name" value="MHC antigen-recognition domain"/>
    <property type="match status" value="1"/>
</dbReference>
<dbReference type="InterPro" id="IPR011162">
    <property type="entry name" value="MHC_I/II-like_Ag-recog"/>
</dbReference>
<evidence type="ECO:0000259" key="4">
    <source>
        <dbReference type="PROSITE" id="PS50835"/>
    </source>
</evidence>
<dbReference type="InterPro" id="IPR007110">
    <property type="entry name" value="Ig-like_dom"/>
</dbReference>
<dbReference type="SMART" id="SM00407">
    <property type="entry name" value="IGc1"/>
    <property type="match status" value="1"/>
</dbReference>
<dbReference type="PANTHER" id="PTHR16675:SF237">
    <property type="entry name" value="MHC CLASS I ANTIGEN TRANSCRIPT VARIANT 1-RELATED"/>
    <property type="match status" value="1"/>
</dbReference>
<feature type="domain" description="Ig-like" evidence="4">
    <location>
        <begin position="145"/>
        <end position="218"/>
    </location>
</feature>
<reference evidence="5 6" key="1">
    <citation type="journal article" date="2019" name="Sci. Data">
        <title>Hybrid genome assembly and annotation of Danionella translucida.</title>
        <authorList>
            <person name="Kadobianskyi M."/>
            <person name="Schulze L."/>
            <person name="Schuelke M."/>
            <person name="Judkewitz B."/>
        </authorList>
    </citation>
    <scope>NUCLEOTIDE SEQUENCE [LARGE SCALE GENOMIC DNA]</scope>
    <source>
        <strain evidence="5 6">Bolton</strain>
    </source>
</reference>
<dbReference type="PANTHER" id="PTHR16675">
    <property type="entry name" value="MHC CLASS I-RELATED"/>
    <property type="match status" value="1"/>
</dbReference>
<dbReference type="GO" id="GO:0005615">
    <property type="term" value="C:extracellular space"/>
    <property type="evidence" value="ECO:0007669"/>
    <property type="project" value="TreeGrafter"/>
</dbReference>
<evidence type="ECO:0000313" key="6">
    <source>
        <dbReference type="Proteomes" id="UP000316079"/>
    </source>
</evidence>
<dbReference type="STRING" id="623744.A0A553P9K5"/>
<gene>
    <name evidence="5" type="ORF">DNTS_032059</name>
</gene>
<proteinExistence type="inferred from homology"/>
<dbReference type="EMBL" id="SRMA01026712">
    <property type="protein sequence ID" value="TRY74371.1"/>
    <property type="molecule type" value="Genomic_DNA"/>
</dbReference>
<evidence type="ECO:0000256" key="2">
    <source>
        <dbReference type="RuleBase" id="RU004439"/>
    </source>
</evidence>
<feature type="non-terminal residue" evidence="5">
    <location>
        <position position="218"/>
    </location>
</feature>
<dbReference type="InterPro" id="IPR003597">
    <property type="entry name" value="Ig_C1-set"/>
</dbReference>
<dbReference type="InterPro" id="IPR037055">
    <property type="entry name" value="MHC_I-like_Ag-recog_sf"/>
</dbReference>
<accession>A0A553P9K5</accession>
<keyword evidence="1" id="KW-0325">Glycoprotein</keyword>
<dbReference type="Pfam" id="PF07654">
    <property type="entry name" value="C1-set"/>
    <property type="match status" value="1"/>
</dbReference>
<feature type="compositionally biased region" description="Polar residues" evidence="3">
    <location>
        <begin position="182"/>
        <end position="192"/>
    </location>
</feature>
<dbReference type="Pfam" id="PF00129">
    <property type="entry name" value="MHC_I"/>
    <property type="match status" value="1"/>
</dbReference>
<dbReference type="InterPro" id="IPR001039">
    <property type="entry name" value="MHC_I_a_a1/a2"/>
</dbReference>
<keyword evidence="6" id="KW-1185">Reference proteome</keyword>